<dbReference type="InterPro" id="IPR016181">
    <property type="entry name" value="Acyl_CoA_acyltransferase"/>
</dbReference>
<dbReference type="AlphaFoldDB" id="A0AAV3SY03"/>
<dbReference type="RefSeq" id="WP_227261629.1">
    <property type="nucleotide sequence ID" value="NZ_BAAADU010000002.1"/>
</dbReference>
<evidence type="ECO:0000259" key="3">
    <source>
        <dbReference type="PROSITE" id="PS51186"/>
    </source>
</evidence>
<dbReference type="Proteomes" id="UP001500194">
    <property type="component" value="Unassembled WGS sequence"/>
</dbReference>
<keyword evidence="2" id="KW-0012">Acyltransferase</keyword>
<protein>
    <submittedName>
        <fullName evidence="4">GNAT family N-acetyltransferase</fullName>
    </submittedName>
</protein>
<dbReference type="SUPFAM" id="SSF55729">
    <property type="entry name" value="Acyl-CoA N-acyltransferases (Nat)"/>
    <property type="match status" value="1"/>
</dbReference>
<organism evidence="4 5">
    <name type="scientific">Salarchaeum japonicum</name>
    <dbReference type="NCBI Taxonomy" id="555573"/>
    <lineage>
        <taxon>Archaea</taxon>
        <taxon>Methanobacteriati</taxon>
        <taxon>Methanobacteriota</taxon>
        <taxon>Stenosarchaea group</taxon>
        <taxon>Halobacteria</taxon>
        <taxon>Halobacteriales</taxon>
        <taxon>Halobacteriaceae</taxon>
    </lineage>
</organism>
<evidence type="ECO:0000313" key="4">
    <source>
        <dbReference type="EMBL" id="GAA0646933.1"/>
    </source>
</evidence>
<name>A0AAV3SY03_9EURY</name>
<evidence type="ECO:0000256" key="2">
    <source>
        <dbReference type="ARBA" id="ARBA00023315"/>
    </source>
</evidence>
<dbReference type="EMBL" id="BAAADU010000002">
    <property type="protein sequence ID" value="GAA0646933.1"/>
    <property type="molecule type" value="Genomic_DNA"/>
</dbReference>
<dbReference type="InterPro" id="IPR050832">
    <property type="entry name" value="Bact_Acetyltransf"/>
</dbReference>
<dbReference type="PANTHER" id="PTHR43877:SF1">
    <property type="entry name" value="ACETYLTRANSFERASE"/>
    <property type="match status" value="1"/>
</dbReference>
<dbReference type="CDD" id="cd04301">
    <property type="entry name" value="NAT_SF"/>
    <property type="match status" value="1"/>
</dbReference>
<accession>A0AAV3SY03</accession>
<gene>
    <name evidence="4" type="ORF">GCM10009019_06610</name>
</gene>
<keyword evidence="1" id="KW-0808">Transferase</keyword>
<dbReference type="PROSITE" id="PS51186">
    <property type="entry name" value="GNAT"/>
    <property type="match status" value="1"/>
</dbReference>
<sequence length="170" mass="18878">MEVRRLASPDDLAGLQRVNALAWRAAYSGLVPESVLDSLSTDVSDDTAERRFEELRDADGRVFVAERNDAIVGYARVRWTDTERFVNPGEAGLTELYVHPDHWQEGIGTALLDRVLDSLPDDTDALVLEALAGNERAQAFSTRRGFVHAGSRTAEFAGDELETAIYRRDL</sequence>
<proteinExistence type="predicted"/>
<feature type="domain" description="N-acetyltransferase" evidence="3">
    <location>
        <begin position="1"/>
        <end position="168"/>
    </location>
</feature>
<dbReference type="Pfam" id="PF00583">
    <property type="entry name" value="Acetyltransf_1"/>
    <property type="match status" value="1"/>
</dbReference>
<dbReference type="GeneID" id="68572219"/>
<dbReference type="PANTHER" id="PTHR43877">
    <property type="entry name" value="AMINOALKYLPHOSPHONATE N-ACETYLTRANSFERASE-RELATED-RELATED"/>
    <property type="match status" value="1"/>
</dbReference>
<comment type="caution">
    <text evidence="4">The sequence shown here is derived from an EMBL/GenBank/DDBJ whole genome shotgun (WGS) entry which is preliminary data.</text>
</comment>
<reference evidence="4 5" key="1">
    <citation type="journal article" date="2019" name="Int. J. Syst. Evol. Microbiol.">
        <title>The Global Catalogue of Microorganisms (GCM) 10K type strain sequencing project: providing services to taxonomists for standard genome sequencing and annotation.</title>
        <authorList>
            <consortium name="The Broad Institute Genomics Platform"/>
            <consortium name="The Broad Institute Genome Sequencing Center for Infectious Disease"/>
            <person name="Wu L."/>
            <person name="Ma J."/>
        </authorList>
    </citation>
    <scope>NUCLEOTIDE SEQUENCE [LARGE SCALE GENOMIC DNA]</scope>
    <source>
        <strain evidence="4 5">JCM 16327</strain>
    </source>
</reference>
<evidence type="ECO:0000256" key="1">
    <source>
        <dbReference type="ARBA" id="ARBA00022679"/>
    </source>
</evidence>
<dbReference type="Gene3D" id="3.40.630.30">
    <property type="match status" value="1"/>
</dbReference>
<evidence type="ECO:0000313" key="5">
    <source>
        <dbReference type="Proteomes" id="UP001500194"/>
    </source>
</evidence>
<dbReference type="GO" id="GO:0016747">
    <property type="term" value="F:acyltransferase activity, transferring groups other than amino-acyl groups"/>
    <property type="evidence" value="ECO:0007669"/>
    <property type="project" value="InterPro"/>
</dbReference>
<keyword evidence="5" id="KW-1185">Reference proteome</keyword>
<dbReference type="InterPro" id="IPR000182">
    <property type="entry name" value="GNAT_dom"/>
</dbReference>